<feature type="modified residue" description="O-(pantetheine 4'-phosphoryl)serine" evidence="7">
    <location>
        <position position="38"/>
    </location>
</feature>
<evidence type="ECO:0000256" key="1">
    <source>
        <dbReference type="ARBA" id="ARBA00022450"/>
    </source>
</evidence>
<evidence type="ECO:0000256" key="4">
    <source>
        <dbReference type="ARBA" id="ARBA00022832"/>
    </source>
</evidence>
<proteinExistence type="inferred from homology"/>
<dbReference type="GO" id="GO:0000036">
    <property type="term" value="F:acyl carrier activity"/>
    <property type="evidence" value="ECO:0007669"/>
    <property type="project" value="UniProtKB-UniRule"/>
</dbReference>
<sequence>MDREAILEKVIQLVAETLEVDPDDISMSTSFDDLNADSFDKLELVTAFEEEFDLTLDDEALASITSVADAVNAIESVQ</sequence>
<dbReference type="GO" id="GO:0005829">
    <property type="term" value="C:cytosol"/>
    <property type="evidence" value="ECO:0007669"/>
    <property type="project" value="TreeGrafter"/>
</dbReference>
<dbReference type="AlphaFoldDB" id="A0A133XSG5"/>
<dbReference type="OrthoDB" id="3186649at2"/>
<protein>
    <recommendedName>
        <fullName evidence="7">Acyl carrier protein</fullName>
        <shortName evidence="7">ACP</shortName>
    </recommendedName>
</protein>
<dbReference type="InterPro" id="IPR003231">
    <property type="entry name" value="ACP"/>
</dbReference>
<keyword evidence="7" id="KW-0963">Cytoplasm</keyword>
<dbReference type="HAMAP" id="MF_01217">
    <property type="entry name" value="Acyl_carrier"/>
    <property type="match status" value="1"/>
</dbReference>
<accession>A0A133XSG5</accession>
<dbReference type="PATRIC" id="fig|1393034.3.peg.1082"/>
<keyword evidence="10" id="KW-1185">Reference proteome</keyword>
<keyword evidence="3 7" id="KW-0597">Phosphoprotein</keyword>
<dbReference type="InterPro" id="IPR009081">
    <property type="entry name" value="PP-bd_ACP"/>
</dbReference>
<comment type="similarity">
    <text evidence="7">Belongs to the acyl carrier protein (ACP) family.</text>
</comment>
<dbReference type="PROSITE" id="PS50075">
    <property type="entry name" value="CARRIER"/>
    <property type="match status" value="1"/>
</dbReference>
<dbReference type="PANTHER" id="PTHR20863:SF76">
    <property type="entry name" value="CARRIER DOMAIN-CONTAINING PROTEIN"/>
    <property type="match status" value="1"/>
</dbReference>
<evidence type="ECO:0000256" key="2">
    <source>
        <dbReference type="ARBA" id="ARBA00022516"/>
    </source>
</evidence>
<dbReference type="Gene3D" id="1.10.1200.10">
    <property type="entry name" value="ACP-like"/>
    <property type="match status" value="1"/>
</dbReference>
<dbReference type="UniPathway" id="UPA00094"/>
<evidence type="ECO:0000256" key="3">
    <source>
        <dbReference type="ARBA" id="ARBA00022553"/>
    </source>
</evidence>
<evidence type="ECO:0000256" key="6">
    <source>
        <dbReference type="ARBA" id="ARBA00023160"/>
    </source>
</evidence>
<comment type="subcellular location">
    <subcellularLocation>
        <location evidence="7">Cytoplasm</location>
    </subcellularLocation>
</comment>
<dbReference type="InterPro" id="IPR036736">
    <property type="entry name" value="ACP-like_sf"/>
</dbReference>
<comment type="function">
    <text evidence="7">Carrier of the growing fatty acid chain in fatty acid biosynthesis.</text>
</comment>
<keyword evidence="4 7" id="KW-0276">Fatty acid metabolism</keyword>
<reference evidence="10" key="1">
    <citation type="submission" date="2016-01" db="EMBL/GenBank/DDBJ databases">
        <authorList>
            <person name="Mitreva M."/>
            <person name="Pepin K.H."/>
            <person name="Mihindukulasuriya K.A."/>
            <person name="Fulton R."/>
            <person name="Fronick C."/>
            <person name="O'Laughlin M."/>
            <person name="Miner T."/>
            <person name="Herter B."/>
            <person name="Rosa B.A."/>
            <person name="Cordes M."/>
            <person name="Tomlinson C."/>
            <person name="Wollam A."/>
            <person name="Palsikar V.B."/>
            <person name="Mardis E.R."/>
            <person name="Wilson R.K."/>
        </authorList>
    </citation>
    <scope>NUCLEOTIDE SEQUENCE [LARGE SCALE GENOMIC DNA]</scope>
    <source>
        <strain evidence="10">DNF00019</strain>
    </source>
</reference>
<evidence type="ECO:0000313" key="9">
    <source>
        <dbReference type="EMBL" id="KXB33884.1"/>
    </source>
</evidence>
<evidence type="ECO:0000256" key="5">
    <source>
        <dbReference type="ARBA" id="ARBA00023098"/>
    </source>
</evidence>
<feature type="domain" description="Carrier" evidence="8">
    <location>
        <begin position="4"/>
        <end position="78"/>
    </location>
</feature>
<evidence type="ECO:0000259" key="8">
    <source>
        <dbReference type="PROSITE" id="PS50075"/>
    </source>
</evidence>
<dbReference type="RefSeq" id="WP_066305948.1">
    <property type="nucleotide sequence ID" value="NZ_KQ959507.1"/>
</dbReference>
<organism evidence="9 10">
    <name type="scientific">Atopobium deltae</name>
    <dbReference type="NCBI Taxonomy" id="1393034"/>
    <lineage>
        <taxon>Bacteria</taxon>
        <taxon>Bacillati</taxon>
        <taxon>Actinomycetota</taxon>
        <taxon>Coriobacteriia</taxon>
        <taxon>Coriobacteriales</taxon>
        <taxon>Atopobiaceae</taxon>
        <taxon>Atopobium</taxon>
    </lineage>
</organism>
<dbReference type="STRING" id="1393034.HMPREF3192_01114"/>
<dbReference type="PANTHER" id="PTHR20863">
    <property type="entry name" value="ACYL CARRIER PROTEIN"/>
    <property type="match status" value="1"/>
</dbReference>
<comment type="caution">
    <text evidence="9">The sequence shown here is derived from an EMBL/GenBank/DDBJ whole genome shotgun (WGS) entry which is preliminary data.</text>
</comment>
<dbReference type="GO" id="GO:0009245">
    <property type="term" value="P:lipid A biosynthetic process"/>
    <property type="evidence" value="ECO:0007669"/>
    <property type="project" value="TreeGrafter"/>
</dbReference>
<evidence type="ECO:0000256" key="7">
    <source>
        <dbReference type="HAMAP-Rule" id="MF_01217"/>
    </source>
</evidence>
<gene>
    <name evidence="7" type="primary">acpP</name>
    <name evidence="9" type="ORF">HMPREF3192_01114</name>
</gene>
<keyword evidence="6 7" id="KW-0275">Fatty acid biosynthesis</keyword>
<dbReference type="GO" id="GO:0000035">
    <property type="term" value="F:acyl binding"/>
    <property type="evidence" value="ECO:0007669"/>
    <property type="project" value="TreeGrafter"/>
</dbReference>
<dbReference type="NCBIfam" id="NF002148">
    <property type="entry name" value="PRK00982.1-2"/>
    <property type="match status" value="1"/>
</dbReference>
<comment type="PTM">
    <text evidence="7">4'-phosphopantetheine is transferred from CoA to a specific serine of apo-ACP by AcpS. This modification is essential for activity because fatty acids are bound in thioester linkage to the sulfhydryl of the prosthetic group.</text>
</comment>
<evidence type="ECO:0000313" key="10">
    <source>
        <dbReference type="Proteomes" id="UP000070675"/>
    </source>
</evidence>
<dbReference type="SUPFAM" id="SSF47336">
    <property type="entry name" value="ACP-like"/>
    <property type="match status" value="1"/>
</dbReference>
<dbReference type="Pfam" id="PF00550">
    <property type="entry name" value="PP-binding"/>
    <property type="match status" value="1"/>
</dbReference>
<keyword evidence="1 7" id="KW-0596">Phosphopantetheine</keyword>
<keyword evidence="5 7" id="KW-0443">Lipid metabolism</keyword>
<keyword evidence="2 7" id="KW-0444">Lipid biosynthesis</keyword>
<name>A0A133XSG5_9ACTN</name>
<dbReference type="Proteomes" id="UP000070675">
    <property type="component" value="Unassembled WGS sequence"/>
</dbReference>
<comment type="pathway">
    <text evidence="7">Lipid metabolism; fatty acid biosynthesis.</text>
</comment>
<dbReference type="GO" id="GO:0016020">
    <property type="term" value="C:membrane"/>
    <property type="evidence" value="ECO:0007669"/>
    <property type="project" value="GOC"/>
</dbReference>
<dbReference type="EMBL" id="LSCR01000029">
    <property type="protein sequence ID" value="KXB33884.1"/>
    <property type="molecule type" value="Genomic_DNA"/>
</dbReference>